<sequence>MNCRLDRFVANQKPKRSRPQQTVLTPLQSAQESPTLQGVSAVPILPKTDNPARTQAPAMRDRGLPRRPHRRTPGGTPRRTSGGAPRVRPMVLGGVRLMVLHDVRPGSVGDRIPGRPPVRWLSRRRGDNAASRRPSCPPRSNAAAEPDRSYVVQYASRRPTRHPRTPLRWRGDDGRDHARSGAPAKPARKPALTPITGRRIAHTATRACARPHPGRSPASARSARGRPSRRQRRRSDCYSARPAIPLFLKQPRPPGIVDRGFTEGRCDGFPCE</sequence>
<dbReference type="EMBL" id="JAGINT010000001">
    <property type="protein sequence ID" value="MBP2352526.1"/>
    <property type="molecule type" value="Genomic_DNA"/>
</dbReference>
<organism evidence="2 3">
    <name type="scientific">Kribbella aluminosa</name>
    <dbReference type="NCBI Taxonomy" id="416017"/>
    <lineage>
        <taxon>Bacteria</taxon>
        <taxon>Bacillati</taxon>
        <taxon>Actinomycetota</taxon>
        <taxon>Actinomycetes</taxon>
        <taxon>Propionibacteriales</taxon>
        <taxon>Kribbellaceae</taxon>
        <taxon>Kribbella</taxon>
    </lineage>
</organism>
<evidence type="ECO:0000313" key="2">
    <source>
        <dbReference type="EMBL" id="MBP2352526.1"/>
    </source>
</evidence>
<reference evidence="2 3" key="1">
    <citation type="submission" date="2021-03" db="EMBL/GenBank/DDBJ databases">
        <title>Sequencing the genomes of 1000 actinobacteria strains.</title>
        <authorList>
            <person name="Klenk H.-P."/>
        </authorList>
    </citation>
    <scope>NUCLEOTIDE SEQUENCE [LARGE SCALE GENOMIC DNA]</scope>
    <source>
        <strain evidence="2 3">DSM 18824</strain>
    </source>
</reference>
<comment type="caution">
    <text evidence="2">The sequence shown here is derived from an EMBL/GenBank/DDBJ whole genome shotgun (WGS) entry which is preliminary data.</text>
</comment>
<keyword evidence="3" id="KW-1185">Reference proteome</keyword>
<accession>A0ABS4ULS6</accession>
<gene>
    <name evidence="2" type="ORF">JOF29_003609</name>
</gene>
<protein>
    <submittedName>
        <fullName evidence="2">Uncharacterized protein</fullName>
    </submittedName>
</protein>
<proteinExistence type="predicted"/>
<feature type="compositionally biased region" description="Low complexity" evidence="1">
    <location>
        <begin position="73"/>
        <end position="86"/>
    </location>
</feature>
<feature type="compositionally biased region" description="Basic residues" evidence="1">
    <location>
        <begin position="158"/>
        <end position="167"/>
    </location>
</feature>
<evidence type="ECO:0000256" key="1">
    <source>
        <dbReference type="SAM" id="MobiDB-lite"/>
    </source>
</evidence>
<evidence type="ECO:0000313" key="3">
    <source>
        <dbReference type="Proteomes" id="UP000755585"/>
    </source>
</evidence>
<feature type="region of interest" description="Disordered" evidence="1">
    <location>
        <begin position="1"/>
        <end position="88"/>
    </location>
</feature>
<name>A0ABS4ULS6_9ACTN</name>
<feature type="compositionally biased region" description="Basic and acidic residues" evidence="1">
    <location>
        <begin position="169"/>
        <end position="179"/>
    </location>
</feature>
<feature type="region of interest" description="Disordered" evidence="1">
    <location>
        <begin position="105"/>
        <end position="272"/>
    </location>
</feature>
<feature type="compositionally biased region" description="Polar residues" evidence="1">
    <location>
        <begin position="19"/>
        <end position="38"/>
    </location>
</feature>
<dbReference type="Proteomes" id="UP000755585">
    <property type="component" value="Unassembled WGS sequence"/>
</dbReference>
<feature type="compositionally biased region" description="Basic residues" evidence="1">
    <location>
        <begin position="223"/>
        <end position="233"/>
    </location>
</feature>